<evidence type="ECO:0000313" key="10">
    <source>
        <dbReference type="Proteomes" id="UP000008674"/>
    </source>
</evidence>
<protein>
    <submittedName>
        <fullName evidence="9">Outer membrane protein</fullName>
    </submittedName>
</protein>
<keyword evidence="3" id="KW-0732">Signal</keyword>
<organism evidence="9 10">
    <name type="scientific">Salinibacter ruber (strain DSM 13855 / M31)</name>
    <dbReference type="NCBI Taxonomy" id="309807"/>
    <lineage>
        <taxon>Bacteria</taxon>
        <taxon>Pseudomonadati</taxon>
        <taxon>Rhodothermota</taxon>
        <taxon>Rhodothermia</taxon>
        <taxon>Rhodothermales</taxon>
        <taxon>Salinibacteraceae</taxon>
        <taxon>Salinibacter</taxon>
    </lineage>
</organism>
<feature type="transmembrane region" description="Helical" evidence="7">
    <location>
        <begin position="48"/>
        <end position="68"/>
    </location>
</feature>
<comment type="subcellular location">
    <subcellularLocation>
        <location evidence="1">Cell outer membrane</location>
    </subcellularLocation>
</comment>
<evidence type="ECO:0000259" key="8">
    <source>
        <dbReference type="Pfam" id="PF07980"/>
    </source>
</evidence>
<dbReference type="EMBL" id="CP000159">
    <property type="protein sequence ID" value="ABC46363.1"/>
    <property type="molecule type" value="Genomic_DNA"/>
</dbReference>
<comment type="similarity">
    <text evidence="2">Belongs to the SusD family.</text>
</comment>
<dbReference type="InterPro" id="IPR011990">
    <property type="entry name" value="TPR-like_helical_dom_sf"/>
</dbReference>
<keyword evidence="4 7" id="KW-0472">Membrane</keyword>
<keyword evidence="10" id="KW-1185">Reference proteome</keyword>
<evidence type="ECO:0000256" key="4">
    <source>
        <dbReference type="ARBA" id="ARBA00023136"/>
    </source>
</evidence>
<dbReference type="STRING" id="309807.SRU_0359"/>
<feature type="domain" description="RagB/SusD" evidence="8">
    <location>
        <begin position="431"/>
        <end position="589"/>
    </location>
</feature>
<dbReference type="Gene3D" id="1.10.3780.10">
    <property type="entry name" value="SusD-like"/>
    <property type="match status" value="1"/>
</dbReference>
<evidence type="ECO:0000256" key="1">
    <source>
        <dbReference type="ARBA" id="ARBA00004442"/>
    </source>
</evidence>
<dbReference type="Gene3D" id="1.25.40.10">
    <property type="entry name" value="Tetratricopeptide repeat domain"/>
    <property type="match status" value="1"/>
</dbReference>
<sequence>MASTTPCIRAPAPGPPVSKSGSNVAAGLLVFQLLHTEPTTMRTSMMTIFGRASLGLMLLLAVAVGLSGCDQVGTQPKGLASGDNIFQDDGAYESYLAKLYAGLNVTGQSGPAGNADIEGIDEGFSQYVRLWWQMQELPTDEAVITFQDAGGAPQTLQRTNWSSTNGFLSAMYARISFQVMQANEFLRESTPGKLDSRGVSQEVQDKMPQWRAEARFLRALSYWHGVDLFGGIPVVTQDQPRGGAPPSDNTRREVFEFVESELLAIIDGEGESLVPIGAAPYGRADRAAAYMVLANLYLNAPVYLDNPQEVIGADPMNRAVEYAGRVIDSGAFSLETNYQDLFLADNHTADGVVFAIPHDGETTQHYGGTQFLTHAAVGGNMEPSTYGIDFGYAGLRTTPEGVNLYSEASDDRRIFFTDGQSLEVNDLLNFQDGYAVPKYQNVASDGQPGVNPTFPDTDYPMFRLAEAYLIYAEAAVRGASDGDIGRAVSLVNDLRQRAGLGRDVAASDLQDLDQSGTPFLLQERGRELFWEARRRMDLIRFGLFTGGNYAWSWKGNDQAGASIPDYRALYPLPQSELQVNPNLDQNTGY</sequence>
<feature type="region of interest" description="Disordered" evidence="6">
    <location>
        <begin position="1"/>
        <end position="20"/>
    </location>
</feature>
<dbReference type="InterPro" id="IPR012944">
    <property type="entry name" value="SusD_RagB_dom"/>
</dbReference>
<evidence type="ECO:0000313" key="9">
    <source>
        <dbReference type="EMBL" id="ABC46363.1"/>
    </source>
</evidence>
<evidence type="ECO:0000256" key="2">
    <source>
        <dbReference type="ARBA" id="ARBA00006275"/>
    </source>
</evidence>
<dbReference type="SUPFAM" id="SSF48452">
    <property type="entry name" value="TPR-like"/>
    <property type="match status" value="1"/>
</dbReference>
<evidence type="ECO:0000256" key="7">
    <source>
        <dbReference type="SAM" id="Phobius"/>
    </source>
</evidence>
<evidence type="ECO:0000256" key="5">
    <source>
        <dbReference type="ARBA" id="ARBA00023237"/>
    </source>
</evidence>
<dbReference type="AlphaFoldDB" id="Q2S5M6"/>
<dbReference type="Gene3D" id="1.25.40.390">
    <property type="match status" value="1"/>
</dbReference>
<dbReference type="EnsemblBacteria" id="ABC46363">
    <property type="protein sequence ID" value="ABC46363"/>
    <property type="gene ID" value="SRU_0359"/>
</dbReference>
<dbReference type="eggNOG" id="COG3637">
    <property type="taxonomic scope" value="Bacteria"/>
</dbReference>
<dbReference type="Proteomes" id="UP000008674">
    <property type="component" value="Chromosome"/>
</dbReference>
<evidence type="ECO:0000256" key="6">
    <source>
        <dbReference type="SAM" id="MobiDB-lite"/>
    </source>
</evidence>
<dbReference type="OrthoDB" id="5694214at2"/>
<name>Q2S5M6_SALRD</name>
<evidence type="ECO:0000256" key="3">
    <source>
        <dbReference type="ARBA" id="ARBA00022729"/>
    </source>
</evidence>
<gene>
    <name evidence="9" type="ordered locus">SRU_0359</name>
</gene>
<dbReference type="GO" id="GO:0009279">
    <property type="term" value="C:cell outer membrane"/>
    <property type="evidence" value="ECO:0007669"/>
    <property type="project" value="UniProtKB-SubCell"/>
</dbReference>
<proteinExistence type="inferred from homology"/>
<dbReference type="KEGG" id="sru:SRU_0359"/>
<dbReference type="PATRIC" id="fig|309807.25.peg.374"/>
<keyword evidence="7" id="KW-0812">Transmembrane</keyword>
<keyword evidence="7" id="KW-1133">Transmembrane helix</keyword>
<dbReference type="Pfam" id="PF07980">
    <property type="entry name" value="SusD_RagB"/>
    <property type="match status" value="1"/>
</dbReference>
<dbReference type="HOGENOM" id="CLU_015553_1_2_10"/>
<reference evidence="9 10" key="1">
    <citation type="journal article" date="2005" name="Proc. Natl. Acad. Sci. U.S.A.">
        <title>The genome of Salinibacter ruber: convergence and gene exchange among hyperhalophilic bacteria and archaea.</title>
        <authorList>
            <person name="Mongodin E.F."/>
            <person name="Nelson K.E."/>
            <person name="Daugherty S."/>
            <person name="Deboy R.T."/>
            <person name="Wister J."/>
            <person name="Khouri H."/>
            <person name="Weidman J."/>
            <person name="Walsh D.A."/>
            <person name="Papke R.T."/>
            <person name="Sanchez Perez G."/>
            <person name="Sharma A.K."/>
            <person name="Nesbo C.L."/>
            <person name="MacLeod D."/>
            <person name="Bapteste E."/>
            <person name="Doolittle W.F."/>
            <person name="Charlebois R.L."/>
            <person name="Legault B."/>
            <person name="Rodriguez-Valera F."/>
        </authorList>
    </citation>
    <scope>NUCLEOTIDE SEQUENCE [LARGE SCALE GENOMIC DNA]</scope>
    <source>
        <strain evidence="10">DSM 13855 / CECT 5946 / M31</strain>
    </source>
</reference>
<accession>Q2S5M6</accession>
<keyword evidence="5" id="KW-0998">Cell outer membrane</keyword>